<dbReference type="SUPFAM" id="SSF51556">
    <property type="entry name" value="Metallo-dependent hydrolases"/>
    <property type="match status" value="1"/>
</dbReference>
<dbReference type="Proteomes" id="UP000320048">
    <property type="component" value="Unassembled WGS sequence"/>
</dbReference>
<gene>
    <name evidence="2" type="ORF">E6H04_07790</name>
</gene>
<proteinExistence type="predicted"/>
<dbReference type="EMBL" id="VBAO01000192">
    <property type="protein sequence ID" value="TMI80898.1"/>
    <property type="molecule type" value="Genomic_DNA"/>
</dbReference>
<organism evidence="2 3">
    <name type="scientific">Candidatus Segetimicrobium genomatis</name>
    <dbReference type="NCBI Taxonomy" id="2569760"/>
    <lineage>
        <taxon>Bacteria</taxon>
        <taxon>Bacillati</taxon>
        <taxon>Candidatus Sysuimicrobiota</taxon>
        <taxon>Candidatus Sysuimicrobiia</taxon>
        <taxon>Candidatus Sysuimicrobiales</taxon>
        <taxon>Candidatus Segetimicrobiaceae</taxon>
        <taxon>Candidatus Segetimicrobium</taxon>
    </lineage>
</organism>
<feature type="signal peptide" evidence="1">
    <location>
        <begin position="1"/>
        <end position="24"/>
    </location>
</feature>
<keyword evidence="1" id="KW-0732">Signal</keyword>
<dbReference type="InterPro" id="IPR032466">
    <property type="entry name" value="Metal_Hydrolase"/>
</dbReference>
<evidence type="ECO:0000313" key="3">
    <source>
        <dbReference type="Proteomes" id="UP000320048"/>
    </source>
</evidence>
<protein>
    <recommendedName>
        <fullName evidence="4">Amidohydrolase-related domain-containing protein</fullName>
    </recommendedName>
</protein>
<dbReference type="AlphaFoldDB" id="A0A537JBG9"/>
<feature type="chain" id="PRO_5021709600" description="Amidohydrolase-related domain-containing protein" evidence="1">
    <location>
        <begin position="25"/>
        <end position="350"/>
    </location>
</feature>
<name>A0A537JBG9_9BACT</name>
<evidence type="ECO:0008006" key="4">
    <source>
        <dbReference type="Google" id="ProtNLM"/>
    </source>
</evidence>
<evidence type="ECO:0000256" key="1">
    <source>
        <dbReference type="SAM" id="SignalP"/>
    </source>
</evidence>
<sequence length="350" mass="38388">MIVSRARYSPVAVCLLCLLSLLPAAPVTDVQADTLISFTDAHTHIARNAGRKGLEGAVPAALRLMDELRVTLAILAPPPFPPDRAGAYGARQLSALVHKYPGRFAFTAGGDSLNPLIQEVPPQKVTPNLLRRFDQEAEAIVRAGGAGFGELTAEHFSSRIGRHPYESAPPDHPLFLALADIAAKSDMPIELHMEAVPQDMPFPNLQLMGPPNPAHLKENISAFERLLDHNAKARIVWLHAGWDLTGQRTVPLMRSLLERHPNLYMSLKSDETGMQRTSPFGLGGEIKPGWVALLRDFPNRFVIGSDQFFDVNPQRIYGARKIVDALPPDLARLVASENVKHIYHLPALPP</sequence>
<comment type="caution">
    <text evidence="2">The sequence shown here is derived from an EMBL/GenBank/DDBJ whole genome shotgun (WGS) entry which is preliminary data.</text>
</comment>
<reference evidence="2 3" key="1">
    <citation type="journal article" date="2019" name="Nat. Microbiol.">
        <title>Mediterranean grassland soil C-N compound turnover is dependent on rainfall and depth, and is mediated by genomically divergent microorganisms.</title>
        <authorList>
            <person name="Diamond S."/>
            <person name="Andeer P.F."/>
            <person name="Li Z."/>
            <person name="Crits-Christoph A."/>
            <person name="Burstein D."/>
            <person name="Anantharaman K."/>
            <person name="Lane K.R."/>
            <person name="Thomas B.C."/>
            <person name="Pan C."/>
            <person name="Northen T.R."/>
            <person name="Banfield J.F."/>
        </authorList>
    </citation>
    <scope>NUCLEOTIDE SEQUENCE [LARGE SCALE GENOMIC DNA]</scope>
    <source>
        <strain evidence="2">NP_7</strain>
    </source>
</reference>
<dbReference type="Gene3D" id="3.20.20.140">
    <property type="entry name" value="Metal-dependent hydrolases"/>
    <property type="match status" value="1"/>
</dbReference>
<accession>A0A537JBG9</accession>
<evidence type="ECO:0000313" key="2">
    <source>
        <dbReference type="EMBL" id="TMI80898.1"/>
    </source>
</evidence>